<comment type="caution">
    <text evidence="1">The sequence shown here is derived from an EMBL/GenBank/DDBJ whole genome shotgun (WGS) entry which is preliminary data.</text>
</comment>
<evidence type="ECO:0000313" key="2">
    <source>
        <dbReference type="Proteomes" id="UP001497382"/>
    </source>
</evidence>
<proteinExistence type="predicted"/>
<name>A0AAV2BS76_9ARAC</name>
<organism evidence="1 2">
    <name type="scientific">Larinioides sclopetarius</name>
    <dbReference type="NCBI Taxonomy" id="280406"/>
    <lineage>
        <taxon>Eukaryota</taxon>
        <taxon>Metazoa</taxon>
        <taxon>Ecdysozoa</taxon>
        <taxon>Arthropoda</taxon>
        <taxon>Chelicerata</taxon>
        <taxon>Arachnida</taxon>
        <taxon>Araneae</taxon>
        <taxon>Araneomorphae</taxon>
        <taxon>Entelegynae</taxon>
        <taxon>Araneoidea</taxon>
        <taxon>Araneidae</taxon>
        <taxon>Larinioides</taxon>
    </lineage>
</organism>
<accession>A0AAV2BS76</accession>
<reference evidence="1 2" key="1">
    <citation type="submission" date="2024-04" db="EMBL/GenBank/DDBJ databases">
        <authorList>
            <person name="Rising A."/>
            <person name="Reimegard J."/>
            <person name="Sonavane S."/>
            <person name="Akerstrom W."/>
            <person name="Nylinder S."/>
            <person name="Hedman E."/>
            <person name="Kallberg Y."/>
        </authorList>
    </citation>
    <scope>NUCLEOTIDE SEQUENCE [LARGE SCALE GENOMIC DNA]</scope>
</reference>
<keyword evidence="2" id="KW-1185">Reference proteome</keyword>
<gene>
    <name evidence="1" type="ORF">LARSCL_LOCUS20965</name>
</gene>
<evidence type="ECO:0000313" key="1">
    <source>
        <dbReference type="EMBL" id="CAL1298737.1"/>
    </source>
</evidence>
<sequence length="360" mass="39758">MAFSDPVRRLYPVEDDFISVEDLKETERLLGDLKCSQSKISSHFLAWVEQRAKSIEAIGRFEKKLENLHRRCNAAYGVGSAMQAAGGLAMVSGAVLTACGQKTVGEFLMKKASTATVGTGVATTLSSSLAEMGLTHQTMKEVKMVLEKDEKYTKIIVEDLQHSRKIDSDLRRIFNCSILSDNILDVVRLVREGISLLKVGYVAYSEFDELIRKASKSADTSELTEIVIKNVYTTMKKVLNDPKAREAVWNICDIIQQSPSAFEFIKLGLRISFHICDILKVDIITSLLSCGILTTSAGVLATKCLLGAILIAVNVFSVINAIQDAKEGTSKYSKMLKELNLALTMELNAVNHLYMHPKLL</sequence>
<dbReference type="Proteomes" id="UP001497382">
    <property type="component" value="Unassembled WGS sequence"/>
</dbReference>
<dbReference type="AlphaFoldDB" id="A0AAV2BS76"/>
<protein>
    <submittedName>
        <fullName evidence="1">Uncharacterized protein</fullName>
    </submittedName>
</protein>
<dbReference type="EMBL" id="CAXIEN010000472">
    <property type="protein sequence ID" value="CAL1298737.1"/>
    <property type="molecule type" value="Genomic_DNA"/>
</dbReference>